<keyword evidence="3 6" id="KW-1133">Transmembrane helix</keyword>
<sequence>MACTEDKAVSRGLALPCLLQGFAGLCGALFIVFGILGALALGLYVDRTKHFTEATKISLCLTSLACVAFALVSQLQGQTLALAATCSLLGLFGFSVAPVATELAVECSFPVVQRGDLRGWAVQQRGAGEWAVQQGDLRGWAVQQRGAGEWAVQRGDLRGWAVQQGGWGGMLIMTVLMALTVRRSEPSFSTCVHGEDPLDWTVSLLLMAGLCTLFSCIVVLFFHTPYRRLQAESGGSPATQNTRPGAEDWACPPQATS</sequence>
<evidence type="ECO:0000256" key="4">
    <source>
        <dbReference type="ARBA" id="ARBA00023136"/>
    </source>
</evidence>
<keyword evidence="2 6" id="KW-0812">Transmembrane</keyword>
<keyword evidence="8" id="KW-1185">Reference proteome</keyword>
<evidence type="ECO:0000256" key="6">
    <source>
        <dbReference type="SAM" id="Phobius"/>
    </source>
</evidence>
<dbReference type="SUPFAM" id="SSF103473">
    <property type="entry name" value="MFS general substrate transporter"/>
    <property type="match status" value="1"/>
</dbReference>
<dbReference type="Proteomes" id="UP001266305">
    <property type="component" value="Unassembled WGS sequence"/>
</dbReference>
<dbReference type="InterPro" id="IPR036259">
    <property type="entry name" value="MFS_trans_sf"/>
</dbReference>
<feature type="transmembrane region" description="Helical" evidence="6">
    <location>
        <begin position="22"/>
        <end position="45"/>
    </location>
</feature>
<keyword evidence="4 6" id="KW-0472">Membrane</keyword>
<evidence type="ECO:0000313" key="8">
    <source>
        <dbReference type="Proteomes" id="UP001266305"/>
    </source>
</evidence>
<feature type="transmembrane region" description="Helical" evidence="6">
    <location>
        <begin position="57"/>
        <end position="75"/>
    </location>
</feature>
<feature type="region of interest" description="Disordered" evidence="5">
    <location>
        <begin position="232"/>
        <end position="257"/>
    </location>
</feature>
<organism evidence="7 8">
    <name type="scientific">Saguinus oedipus</name>
    <name type="common">Cotton-top tamarin</name>
    <name type="synonym">Oedipomidas oedipus</name>
    <dbReference type="NCBI Taxonomy" id="9490"/>
    <lineage>
        <taxon>Eukaryota</taxon>
        <taxon>Metazoa</taxon>
        <taxon>Chordata</taxon>
        <taxon>Craniata</taxon>
        <taxon>Vertebrata</taxon>
        <taxon>Euteleostomi</taxon>
        <taxon>Mammalia</taxon>
        <taxon>Eutheria</taxon>
        <taxon>Euarchontoglires</taxon>
        <taxon>Primates</taxon>
        <taxon>Haplorrhini</taxon>
        <taxon>Platyrrhini</taxon>
        <taxon>Cebidae</taxon>
        <taxon>Callitrichinae</taxon>
        <taxon>Saguinus</taxon>
    </lineage>
</organism>
<dbReference type="PANTHER" id="PTHR10924">
    <property type="entry name" value="MAJOR FACILITATOR SUPERFAMILY PROTEIN-RELATED"/>
    <property type="match status" value="1"/>
</dbReference>
<accession>A0ABQ9W1A5</accession>
<dbReference type="PANTHER" id="PTHR10924:SF6">
    <property type="entry name" value="SOLUTE CARRIER FAMILY 49 MEMBER A3"/>
    <property type="match status" value="1"/>
</dbReference>
<feature type="transmembrane region" description="Helical" evidence="6">
    <location>
        <begin position="200"/>
        <end position="222"/>
    </location>
</feature>
<evidence type="ECO:0000256" key="3">
    <source>
        <dbReference type="ARBA" id="ARBA00022989"/>
    </source>
</evidence>
<evidence type="ECO:0000256" key="1">
    <source>
        <dbReference type="ARBA" id="ARBA00004141"/>
    </source>
</evidence>
<feature type="transmembrane region" description="Helical" evidence="6">
    <location>
        <begin position="81"/>
        <end position="105"/>
    </location>
</feature>
<evidence type="ECO:0000256" key="2">
    <source>
        <dbReference type="ARBA" id="ARBA00022692"/>
    </source>
</evidence>
<evidence type="ECO:0000256" key="5">
    <source>
        <dbReference type="SAM" id="MobiDB-lite"/>
    </source>
</evidence>
<protein>
    <submittedName>
        <fullName evidence="7">Uncharacterized protein</fullName>
    </submittedName>
</protein>
<gene>
    <name evidence="7" type="ORF">P7K49_005772</name>
</gene>
<comment type="subcellular location">
    <subcellularLocation>
        <location evidence="1">Membrane</location>
        <topology evidence="1">Multi-pass membrane protein</topology>
    </subcellularLocation>
</comment>
<name>A0ABQ9W1A5_SAGOE</name>
<evidence type="ECO:0000313" key="7">
    <source>
        <dbReference type="EMBL" id="KAK2115146.1"/>
    </source>
</evidence>
<comment type="caution">
    <text evidence="7">The sequence shown here is derived from an EMBL/GenBank/DDBJ whole genome shotgun (WGS) entry which is preliminary data.</text>
</comment>
<dbReference type="EMBL" id="JASSZA010000003">
    <property type="protein sequence ID" value="KAK2115146.1"/>
    <property type="molecule type" value="Genomic_DNA"/>
</dbReference>
<proteinExistence type="predicted"/>
<reference evidence="7 8" key="1">
    <citation type="submission" date="2023-05" db="EMBL/GenBank/DDBJ databases">
        <title>B98-5 Cell Line De Novo Hybrid Assembly: An Optical Mapping Approach.</title>
        <authorList>
            <person name="Kananen K."/>
            <person name="Auerbach J.A."/>
            <person name="Kautto E."/>
            <person name="Blachly J.S."/>
        </authorList>
    </citation>
    <scope>NUCLEOTIDE SEQUENCE [LARGE SCALE GENOMIC DNA]</scope>
    <source>
        <strain evidence="7">B95-8</strain>
        <tissue evidence="7">Cell line</tissue>
    </source>
</reference>
<dbReference type="InterPro" id="IPR049680">
    <property type="entry name" value="FLVCR1-2_SLC49-like"/>
</dbReference>